<comment type="caution">
    <text evidence="1">The sequence shown here is derived from an EMBL/GenBank/DDBJ whole genome shotgun (WGS) entry which is preliminary data.</text>
</comment>
<dbReference type="STRING" id="151549.A0A4C1ZI56"/>
<sequence length="232" mass="24651">MALVACIQEIRGHCLPFPPLPPLMCPSFPPPPMPMAIYVHHHHVPLSSSTLPCHVCRIPVHLPPIIGIHPPSSYLPAPVLPAPTPISLPISLPLPASCNYPTPLAPQAPIVFPAPAQPAPAPYILPAPALPAPAPIVLPAPAHFPSPPSTCLSAPSPPNSQKCLPHNRKEPPLCLATQPPSAGPIHHARSRNAPVIVFALNFHFRFPKPESSRLIIKEASPSSASLRVPQKF</sequence>
<dbReference type="AlphaFoldDB" id="A0A4C1ZI56"/>
<accession>A0A4C1ZI56</accession>
<protein>
    <submittedName>
        <fullName evidence="1">Uncharacterized protein</fullName>
    </submittedName>
</protein>
<dbReference type="Proteomes" id="UP000299102">
    <property type="component" value="Unassembled WGS sequence"/>
</dbReference>
<gene>
    <name evidence="1" type="ORF">EVAR_64455_1</name>
</gene>
<proteinExistence type="predicted"/>
<name>A0A4C1ZI56_EUMVA</name>
<evidence type="ECO:0000313" key="2">
    <source>
        <dbReference type="Proteomes" id="UP000299102"/>
    </source>
</evidence>
<reference evidence="1 2" key="1">
    <citation type="journal article" date="2019" name="Commun. Biol.">
        <title>The bagworm genome reveals a unique fibroin gene that provides high tensile strength.</title>
        <authorList>
            <person name="Kono N."/>
            <person name="Nakamura H."/>
            <person name="Ohtoshi R."/>
            <person name="Tomita M."/>
            <person name="Numata K."/>
            <person name="Arakawa K."/>
        </authorList>
    </citation>
    <scope>NUCLEOTIDE SEQUENCE [LARGE SCALE GENOMIC DNA]</scope>
</reference>
<evidence type="ECO:0000313" key="1">
    <source>
        <dbReference type="EMBL" id="GBP87458.1"/>
    </source>
</evidence>
<keyword evidence="2" id="KW-1185">Reference proteome</keyword>
<organism evidence="1 2">
    <name type="scientific">Eumeta variegata</name>
    <name type="common">Bagworm moth</name>
    <name type="synonym">Eumeta japonica</name>
    <dbReference type="NCBI Taxonomy" id="151549"/>
    <lineage>
        <taxon>Eukaryota</taxon>
        <taxon>Metazoa</taxon>
        <taxon>Ecdysozoa</taxon>
        <taxon>Arthropoda</taxon>
        <taxon>Hexapoda</taxon>
        <taxon>Insecta</taxon>
        <taxon>Pterygota</taxon>
        <taxon>Neoptera</taxon>
        <taxon>Endopterygota</taxon>
        <taxon>Lepidoptera</taxon>
        <taxon>Glossata</taxon>
        <taxon>Ditrysia</taxon>
        <taxon>Tineoidea</taxon>
        <taxon>Psychidae</taxon>
        <taxon>Oiketicinae</taxon>
        <taxon>Eumeta</taxon>
    </lineage>
</organism>
<dbReference type="EMBL" id="BGZK01001861">
    <property type="protein sequence ID" value="GBP87458.1"/>
    <property type="molecule type" value="Genomic_DNA"/>
</dbReference>